<dbReference type="AlphaFoldDB" id="A0A8H6TMQ3"/>
<reference evidence="1" key="1">
    <citation type="submission" date="2020-05" db="EMBL/GenBank/DDBJ databases">
        <title>Mycena genomes resolve the evolution of fungal bioluminescence.</title>
        <authorList>
            <person name="Tsai I.J."/>
        </authorList>
    </citation>
    <scope>NUCLEOTIDE SEQUENCE</scope>
    <source>
        <strain evidence="1">110903Hualien_Pintung</strain>
    </source>
</reference>
<proteinExistence type="predicted"/>
<protein>
    <submittedName>
        <fullName evidence="1">CxC2 domain-containing protein</fullName>
    </submittedName>
</protein>
<gene>
    <name evidence="1" type="ORF">HMN09_00288400</name>
</gene>
<comment type="caution">
    <text evidence="1">The sequence shown here is derived from an EMBL/GenBank/DDBJ whole genome shotgun (WGS) entry which is preliminary data.</text>
</comment>
<sequence>MDACFALKRRLISNHIRDPPLGSGMAFMVEWEPYRQHILTITDEQEISNCNDFAALDYANTKFSKGYAATGVAAGVCARHEFVQPTGVGDLQRGERFGNMDYILAAFLRHVNEFLRKLRKLPEHVRQHLASELVQFAVPKMHIKGHILPCQIRYSLALLLGAGQTDGEGIERLWAAIAGVAGSTKLSGPGTRSDQLDDHWQFWNWQKLVGMAETLRRRLSNAEVELEKQEAAFSLFCVEQAEHVPRWLELVNSFEADNSQPNPYESTQGNEMTEAQVRAELDDQDKAELSNGALPLHEVTPADFITFGLEVEEEQRRLAGQAQLKKNKNETGDKIRLKKPRRKLKNQYQRWRELQATYMPSAALYFNKLDINDAALPKPSL</sequence>
<evidence type="ECO:0000313" key="1">
    <source>
        <dbReference type="EMBL" id="KAF7319496.1"/>
    </source>
</evidence>
<dbReference type="PANTHER" id="PTHR33104:SF2">
    <property type="entry name" value="CXC3 LIKE CYSTEINE CLUSTER DOMAIN-CONTAINING PROTEIN"/>
    <property type="match status" value="1"/>
</dbReference>
<evidence type="ECO:0000313" key="2">
    <source>
        <dbReference type="Proteomes" id="UP000613580"/>
    </source>
</evidence>
<name>A0A8H6TMQ3_MYCCL</name>
<dbReference type="Pfam" id="PF18758">
    <property type="entry name" value="KDZ"/>
    <property type="match status" value="1"/>
</dbReference>
<keyword evidence="2" id="KW-1185">Reference proteome</keyword>
<dbReference type="PANTHER" id="PTHR33104">
    <property type="entry name" value="SI:DKEY-29D5.2"/>
    <property type="match status" value="1"/>
</dbReference>
<accession>A0A8H6TMQ3</accession>
<organism evidence="1 2">
    <name type="scientific">Mycena chlorophos</name>
    <name type="common">Agaric fungus</name>
    <name type="synonym">Agaricus chlorophos</name>
    <dbReference type="NCBI Taxonomy" id="658473"/>
    <lineage>
        <taxon>Eukaryota</taxon>
        <taxon>Fungi</taxon>
        <taxon>Dikarya</taxon>
        <taxon>Basidiomycota</taxon>
        <taxon>Agaricomycotina</taxon>
        <taxon>Agaricomycetes</taxon>
        <taxon>Agaricomycetidae</taxon>
        <taxon>Agaricales</taxon>
        <taxon>Marasmiineae</taxon>
        <taxon>Mycenaceae</taxon>
        <taxon>Mycena</taxon>
    </lineage>
</organism>
<dbReference type="OrthoDB" id="3214502at2759"/>
<dbReference type="Proteomes" id="UP000613580">
    <property type="component" value="Unassembled WGS sequence"/>
</dbReference>
<dbReference type="EMBL" id="JACAZE010000003">
    <property type="protein sequence ID" value="KAF7319496.1"/>
    <property type="molecule type" value="Genomic_DNA"/>
</dbReference>
<dbReference type="InterPro" id="IPR040521">
    <property type="entry name" value="KDZ"/>
</dbReference>